<reference evidence="8" key="1">
    <citation type="submission" date="2019-12" db="EMBL/GenBank/DDBJ databases">
        <title>Genome sequencing and annotation of Brassica cretica.</title>
        <authorList>
            <person name="Studholme D.J."/>
            <person name="Sarris P.F."/>
        </authorList>
    </citation>
    <scope>NUCLEOTIDE SEQUENCE</scope>
    <source>
        <strain evidence="8">PFS-001/15</strain>
        <tissue evidence="8">Leaf</tissue>
    </source>
</reference>
<evidence type="ECO:0000313" key="9">
    <source>
        <dbReference type="Proteomes" id="UP000712281"/>
    </source>
</evidence>
<keyword evidence="5" id="KW-0539">Nucleus</keyword>
<evidence type="ECO:0000256" key="3">
    <source>
        <dbReference type="ARBA" id="ARBA00022771"/>
    </source>
</evidence>
<keyword evidence="6" id="KW-0472">Membrane</keyword>
<dbReference type="PROSITE" id="PS50064">
    <property type="entry name" value="ZF_PARP_2"/>
    <property type="match status" value="1"/>
</dbReference>
<organism evidence="8 9">
    <name type="scientific">Brassica cretica</name>
    <name type="common">Mustard</name>
    <dbReference type="NCBI Taxonomy" id="69181"/>
    <lineage>
        <taxon>Eukaryota</taxon>
        <taxon>Viridiplantae</taxon>
        <taxon>Streptophyta</taxon>
        <taxon>Embryophyta</taxon>
        <taxon>Tracheophyta</taxon>
        <taxon>Spermatophyta</taxon>
        <taxon>Magnoliopsida</taxon>
        <taxon>eudicotyledons</taxon>
        <taxon>Gunneridae</taxon>
        <taxon>Pentapetalae</taxon>
        <taxon>rosids</taxon>
        <taxon>malvids</taxon>
        <taxon>Brassicales</taxon>
        <taxon>Brassicaceae</taxon>
        <taxon>Brassiceae</taxon>
        <taxon>Brassica</taxon>
    </lineage>
</organism>
<keyword evidence="6" id="KW-1133">Transmembrane helix</keyword>
<dbReference type="GO" id="GO:0003677">
    <property type="term" value="F:DNA binding"/>
    <property type="evidence" value="ECO:0007669"/>
    <property type="project" value="InterPro"/>
</dbReference>
<keyword evidence="6" id="KW-0812">Transmembrane</keyword>
<evidence type="ECO:0000256" key="5">
    <source>
        <dbReference type="ARBA" id="ARBA00023242"/>
    </source>
</evidence>
<accession>A0A8S9IA08</accession>
<dbReference type="InterPro" id="IPR001510">
    <property type="entry name" value="Znf_PARP"/>
</dbReference>
<sequence length="83" mass="9389">MASPDKPWRAEYAKSSRSSCKSCKSPINKETFRLGKLVQATQFDGVMPVRSPLSFLYFALLLVSLKFLLSVYQMIKLLPLGFL</sequence>
<proteinExistence type="predicted"/>
<evidence type="ECO:0000313" key="8">
    <source>
        <dbReference type="EMBL" id="KAF2566438.1"/>
    </source>
</evidence>
<gene>
    <name evidence="8" type="ORF">F2Q68_00024745</name>
</gene>
<dbReference type="Proteomes" id="UP000712281">
    <property type="component" value="Unassembled WGS sequence"/>
</dbReference>
<dbReference type="AlphaFoldDB" id="A0A8S9IA08"/>
<dbReference type="GO" id="GO:0008270">
    <property type="term" value="F:zinc ion binding"/>
    <property type="evidence" value="ECO:0007669"/>
    <property type="project" value="UniProtKB-KW"/>
</dbReference>
<comment type="subcellular location">
    <subcellularLocation>
        <location evidence="1">Nucleus</location>
    </subcellularLocation>
</comment>
<protein>
    <recommendedName>
        <fullName evidence="7">PARP-type domain-containing protein</fullName>
    </recommendedName>
</protein>
<feature type="transmembrane region" description="Helical" evidence="6">
    <location>
        <begin position="55"/>
        <end position="75"/>
    </location>
</feature>
<evidence type="ECO:0000259" key="7">
    <source>
        <dbReference type="PROSITE" id="PS50064"/>
    </source>
</evidence>
<evidence type="ECO:0000256" key="4">
    <source>
        <dbReference type="ARBA" id="ARBA00022833"/>
    </source>
</evidence>
<dbReference type="SMART" id="SM01336">
    <property type="entry name" value="zf-PARP"/>
    <property type="match status" value="1"/>
</dbReference>
<dbReference type="Pfam" id="PF00645">
    <property type="entry name" value="zf-PARP"/>
    <property type="match status" value="1"/>
</dbReference>
<dbReference type="GO" id="GO:0005634">
    <property type="term" value="C:nucleus"/>
    <property type="evidence" value="ECO:0007669"/>
    <property type="project" value="UniProtKB-SubCell"/>
</dbReference>
<feature type="domain" description="PARP-type" evidence="7">
    <location>
        <begin position="8"/>
        <end position="48"/>
    </location>
</feature>
<keyword evidence="4" id="KW-0862">Zinc</keyword>
<dbReference type="InterPro" id="IPR036957">
    <property type="entry name" value="Znf_PARP_sf"/>
</dbReference>
<dbReference type="Gene3D" id="3.30.1740.10">
    <property type="entry name" value="Zinc finger, PARP-type"/>
    <property type="match status" value="1"/>
</dbReference>
<keyword evidence="3" id="KW-0863">Zinc-finger</keyword>
<evidence type="ECO:0000256" key="1">
    <source>
        <dbReference type="ARBA" id="ARBA00004123"/>
    </source>
</evidence>
<dbReference type="SUPFAM" id="SSF57716">
    <property type="entry name" value="Glucocorticoid receptor-like (DNA-binding domain)"/>
    <property type="match status" value="1"/>
</dbReference>
<name>A0A8S9IA08_BRACR</name>
<evidence type="ECO:0000256" key="6">
    <source>
        <dbReference type="SAM" id="Phobius"/>
    </source>
</evidence>
<evidence type="ECO:0000256" key="2">
    <source>
        <dbReference type="ARBA" id="ARBA00022723"/>
    </source>
</evidence>
<comment type="caution">
    <text evidence="8">The sequence shown here is derived from an EMBL/GenBank/DDBJ whole genome shotgun (WGS) entry which is preliminary data.</text>
</comment>
<dbReference type="EMBL" id="QGKW02001911">
    <property type="protein sequence ID" value="KAF2566438.1"/>
    <property type="molecule type" value="Genomic_DNA"/>
</dbReference>
<keyword evidence="2" id="KW-0479">Metal-binding</keyword>